<dbReference type="Proteomes" id="UP000692954">
    <property type="component" value="Unassembled WGS sequence"/>
</dbReference>
<dbReference type="AlphaFoldDB" id="A0A8S1KTM8"/>
<gene>
    <name evidence="1" type="ORF">PSON_ATCC_30995.1.T0120278</name>
</gene>
<sequence>MYNDQKIYIIEQLIQDANSDLPTLLSFDTFMKYVRVSDVVAIKFLIQNVNQLLQILFINYDLIQRSQYQLYSDLISKVWEIIELNIEELQQQIEINSHIVFELLKYTEIPDVQWAQAHKLLQFIQQRSQQFSIKTLYEKQHLLIQLFAHLHNKSVALIILLFFENQYHEQQLIFLKQGMAQFDEFDPCTAINFTFLIHEIITRIVRSELINFLLSSTVIEKSLQILQNNNLNFIVRKNAAHIISLISNYHSLDMQNLYLDESNDDSRICIFRQTDFFKVFDIKIIKNTLNDVLLSSSRLGLLAVKLIEIVDNVVRITDIELWNKIDNSNIMEVILNLVKKFKSSDIFITYVNNMITFILDRAISDFHPFWCVQIFTKYKLYAQQIMQFNKLIFIFEQQLQVKLIRDKDFLPYFDELTQIENILRKSQIWKSAKDQMQKYEEKHQYRLGEDSETPSIDYPLIVSAVDDECIDEIIEPQNNIFIECLNKQSPIDSLNNNEDSDDDNDKLIGAFSGLDTLNRLKNVFHKMDLKDEETNQQSLDNQQQQKAKKLRNLSNSLNNQIQQGQCDKISRSLNNDHDTLQKLSLSSSTNLKQMNRSFDSFTIEILGNVKVIKNNQILRVDEIDITNNISNE</sequence>
<evidence type="ECO:0000313" key="1">
    <source>
        <dbReference type="EMBL" id="CAD8058588.1"/>
    </source>
</evidence>
<keyword evidence="2" id="KW-1185">Reference proteome</keyword>
<evidence type="ECO:0000313" key="2">
    <source>
        <dbReference type="Proteomes" id="UP000692954"/>
    </source>
</evidence>
<accession>A0A8S1KTM8</accession>
<protein>
    <submittedName>
        <fullName evidence="1">Uncharacterized protein</fullName>
    </submittedName>
</protein>
<dbReference type="OrthoDB" id="304883at2759"/>
<reference evidence="1" key="1">
    <citation type="submission" date="2021-01" db="EMBL/GenBank/DDBJ databases">
        <authorList>
            <consortium name="Genoscope - CEA"/>
            <person name="William W."/>
        </authorList>
    </citation>
    <scope>NUCLEOTIDE SEQUENCE</scope>
</reference>
<proteinExistence type="predicted"/>
<comment type="caution">
    <text evidence="1">The sequence shown here is derived from an EMBL/GenBank/DDBJ whole genome shotgun (WGS) entry which is preliminary data.</text>
</comment>
<organism evidence="1 2">
    <name type="scientific">Paramecium sonneborni</name>
    <dbReference type="NCBI Taxonomy" id="65129"/>
    <lineage>
        <taxon>Eukaryota</taxon>
        <taxon>Sar</taxon>
        <taxon>Alveolata</taxon>
        <taxon>Ciliophora</taxon>
        <taxon>Intramacronucleata</taxon>
        <taxon>Oligohymenophorea</taxon>
        <taxon>Peniculida</taxon>
        <taxon>Parameciidae</taxon>
        <taxon>Paramecium</taxon>
    </lineage>
</organism>
<dbReference type="EMBL" id="CAJJDN010000012">
    <property type="protein sequence ID" value="CAD8058588.1"/>
    <property type="molecule type" value="Genomic_DNA"/>
</dbReference>
<name>A0A8S1KTM8_9CILI</name>